<dbReference type="Pfam" id="PF06580">
    <property type="entry name" value="His_kinase"/>
    <property type="match status" value="1"/>
</dbReference>
<dbReference type="InterPro" id="IPR013783">
    <property type="entry name" value="Ig-like_fold"/>
</dbReference>
<feature type="domain" description="Signal transduction histidine kinase internal region" evidence="2">
    <location>
        <begin position="772"/>
        <end position="849"/>
    </location>
</feature>
<evidence type="ECO:0000313" key="4">
    <source>
        <dbReference type="EMBL" id="UPQ80151.1"/>
    </source>
</evidence>
<dbReference type="RefSeq" id="WP_248435875.1">
    <property type="nucleotide sequence ID" value="NZ_CP096205.1"/>
</dbReference>
<evidence type="ECO:0000256" key="1">
    <source>
        <dbReference type="SAM" id="Phobius"/>
    </source>
</evidence>
<reference evidence="4" key="1">
    <citation type="submission" date="2022-04" db="EMBL/GenBank/DDBJ databases">
        <title>Consumption of N2O by Flavobacterium azooxidireducens sp. nov. isolated from Decomposing Leaf Litter of Phragmites australis (Cav.).</title>
        <authorList>
            <person name="Behrendt U."/>
            <person name="Spanner T."/>
            <person name="Augustin J."/>
            <person name="Horn M.A."/>
            <person name="Kolb S."/>
            <person name="Ulrich A."/>
        </authorList>
    </citation>
    <scope>NUCLEOTIDE SEQUENCE</scope>
    <source>
        <strain evidence="4">IGB 4-14</strain>
    </source>
</reference>
<dbReference type="Gene3D" id="2.130.10.10">
    <property type="entry name" value="YVTN repeat-like/Quinoprotein amine dehydrogenase"/>
    <property type="match status" value="3"/>
</dbReference>
<protein>
    <submittedName>
        <fullName evidence="4">Histidine kinase</fullName>
    </submittedName>
</protein>
<dbReference type="SUPFAM" id="SSF63829">
    <property type="entry name" value="Calcium-dependent phosphotriesterase"/>
    <property type="match status" value="1"/>
</dbReference>
<name>A0ABY4KH49_9FLAO</name>
<dbReference type="GO" id="GO:0016301">
    <property type="term" value="F:kinase activity"/>
    <property type="evidence" value="ECO:0007669"/>
    <property type="project" value="UniProtKB-KW"/>
</dbReference>
<dbReference type="PANTHER" id="PTHR34220:SF7">
    <property type="entry name" value="SENSOR HISTIDINE KINASE YPDA"/>
    <property type="match status" value="1"/>
</dbReference>
<keyword evidence="4" id="KW-0418">Kinase</keyword>
<dbReference type="InterPro" id="IPR010559">
    <property type="entry name" value="Sig_transdc_His_kin_internal"/>
</dbReference>
<dbReference type="Gene3D" id="3.30.565.10">
    <property type="entry name" value="Histidine kinase-like ATPase, C-terminal domain"/>
    <property type="match status" value="1"/>
</dbReference>
<dbReference type="EMBL" id="CP096205">
    <property type="protein sequence ID" value="UPQ80151.1"/>
    <property type="molecule type" value="Genomic_DNA"/>
</dbReference>
<accession>A0ABY4KH49</accession>
<keyword evidence="1" id="KW-1133">Transmembrane helix</keyword>
<feature type="domain" description="Two component regulator three Y" evidence="3">
    <location>
        <begin position="664"/>
        <end position="725"/>
    </location>
</feature>
<evidence type="ECO:0000313" key="5">
    <source>
        <dbReference type="Proteomes" id="UP000830583"/>
    </source>
</evidence>
<dbReference type="Pfam" id="PF07495">
    <property type="entry name" value="Y_Y_Y"/>
    <property type="match status" value="1"/>
</dbReference>
<dbReference type="InterPro" id="IPR050640">
    <property type="entry name" value="Bact_2-comp_sensor_kinase"/>
</dbReference>
<gene>
    <name evidence="4" type="ORF">M0M57_04785</name>
</gene>
<dbReference type="Proteomes" id="UP000830583">
    <property type="component" value="Chromosome"/>
</dbReference>
<feature type="transmembrane region" description="Helical" evidence="1">
    <location>
        <begin position="733"/>
        <end position="755"/>
    </location>
</feature>
<dbReference type="InterPro" id="IPR011123">
    <property type="entry name" value="Y_Y_Y"/>
</dbReference>
<dbReference type="Gene3D" id="2.60.40.10">
    <property type="entry name" value="Immunoglobulins"/>
    <property type="match status" value="1"/>
</dbReference>
<dbReference type="SUPFAM" id="SSF55874">
    <property type="entry name" value="ATPase domain of HSP90 chaperone/DNA topoisomerase II/histidine kinase"/>
    <property type="match status" value="1"/>
</dbReference>
<evidence type="ECO:0000259" key="3">
    <source>
        <dbReference type="Pfam" id="PF07495"/>
    </source>
</evidence>
<dbReference type="PANTHER" id="PTHR34220">
    <property type="entry name" value="SENSOR HISTIDINE KINASE YPDA"/>
    <property type="match status" value="1"/>
</dbReference>
<keyword evidence="1" id="KW-0472">Membrane</keyword>
<organism evidence="4 5">
    <name type="scientific">Flavobacterium azooxidireducens</name>
    <dbReference type="NCBI Taxonomy" id="1871076"/>
    <lineage>
        <taxon>Bacteria</taxon>
        <taxon>Pseudomonadati</taxon>
        <taxon>Bacteroidota</taxon>
        <taxon>Flavobacteriia</taxon>
        <taxon>Flavobacteriales</taxon>
        <taxon>Flavobacteriaceae</taxon>
        <taxon>Flavobacterium</taxon>
    </lineage>
</organism>
<keyword evidence="4" id="KW-0808">Transferase</keyword>
<proteinExistence type="predicted"/>
<sequence>MKSATSIKICFFQHFYKTILWFCLLSTTILSAQEPFVRKISFLEGLPTQVIYDCYVAKSGLLYLGTDKGLISFDGVRFKEYPFNENLGLAVNSIQEDDNGNIWCKNFANQLFYLDDSVLILEPTSKKILEEEANNLVDYKLIDNQLWLLTEKKFFLLRKGKNPKIIYQFKLNDSDRTFTALNYNSVLQKLYVASLTEMLVIDKEGKTTSYLTEKGQKEIEVFNGKTFYNIKGNTNGIWDVTNQKFNTDLLAKNTYFIKMSATADDFWLCTSDGIYSLNTTSKSVENGFLRGKRITDVVADKEGSFWVSTLDEGLYFIPYKNLQKLNVKLETQKTQLNFTSIIRDKNNHTLVGSSNGKIIEFDQNNQQIFVYDSKKDREVEHLYLYEDKIISSVGVFDQRKKTFLVDDYFGKNIAEDDSGNFMMASYNSAGLFPKNFIGKPIIPNQLSPKEITKFGNNTFEMYVFRNKRSRSVYYCQQNKIYYIGFSDGLFAYEQNQKITEIKTKENKPIVASRMLPDGNGSIWIASSQQGLLKITKTKVDNHFSIQNGLSSNHCKRIGIDQNGVWVLTDNGIDFLPKNSDKPKNISLNLGLKGISVNDMFLDETSLWLATNEAVIFTDKSLFQTKIVPDFKLLPLKANQELVQNVNLIQHNQNNIEFAFETIHYKSLGNYYYEFRIKEIDTTWNSQSSANTKVNFLALQPGNYTFEARVKSGDVYSPIQTIPFNILKPFWKSLWFLVLMVVCLLLLIYFIFRYAILRIKQKQEIKEKLALSQLTALRSQMNPHFMYNVLNAVQGLIYSNQKTKASDYLGTFSDLMRKTLDISDKKEITIQEEMEAIELYVSLEKARFEKDDFQYTIQKPEEEDLNEFVIPSLIIQPFVENAIKHGLMHKHGLKKLEIVIRKENENYWLFEITDNGIGRKKSEQINQKIKKYDSFATKAISNRIELINKMSNLPVTIEIIDIENKQDFLGTKVILKIPVKKR</sequence>
<keyword evidence="1" id="KW-0812">Transmembrane</keyword>
<dbReference type="InterPro" id="IPR015943">
    <property type="entry name" value="WD40/YVTN_repeat-like_dom_sf"/>
</dbReference>
<keyword evidence="5" id="KW-1185">Reference proteome</keyword>
<dbReference type="InterPro" id="IPR036890">
    <property type="entry name" value="HATPase_C_sf"/>
</dbReference>
<evidence type="ECO:0000259" key="2">
    <source>
        <dbReference type="Pfam" id="PF06580"/>
    </source>
</evidence>